<dbReference type="Proteomes" id="UP001247620">
    <property type="component" value="Unassembled WGS sequence"/>
</dbReference>
<keyword evidence="1" id="KW-0472">Membrane</keyword>
<evidence type="ECO:0000313" key="3">
    <source>
        <dbReference type="Proteomes" id="UP001247620"/>
    </source>
</evidence>
<protein>
    <recommendedName>
        <fullName evidence="4">DUF1440 domain-containing protein</fullName>
    </recommendedName>
</protein>
<gene>
    <name evidence="2" type="ORF">J2W55_001359</name>
</gene>
<keyword evidence="1" id="KW-0812">Transmembrane</keyword>
<evidence type="ECO:0000256" key="1">
    <source>
        <dbReference type="SAM" id="Phobius"/>
    </source>
</evidence>
<dbReference type="EMBL" id="JAVDUU010000001">
    <property type="protein sequence ID" value="MDR6941531.1"/>
    <property type="molecule type" value="Genomic_DNA"/>
</dbReference>
<evidence type="ECO:0008006" key="4">
    <source>
        <dbReference type="Google" id="ProtNLM"/>
    </source>
</evidence>
<dbReference type="RefSeq" id="WP_310093370.1">
    <property type="nucleotide sequence ID" value="NZ_JAVDUU010000001.1"/>
</dbReference>
<keyword evidence="1" id="KW-1133">Transmembrane helix</keyword>
<comment type="caution">
    <text evidence="2">The sequence shown here is derived from an EMBL/GenBank/DDBJ whole genome shotgun (WGS) entry which is preliminary data.</text>
</comment>
<reference evidence="2 3" key="1">
    <citation type="submission" date="2023-07" db="EMBL/GenBank/DDBJ databases">
        <title>Sorghum-associated microbial communities from plants grown in Nebraska, USA.</title>
        <authorList>
            <person name="Schachtman D."/>
        </authorList>
    </citation>
    <scope>NUCLEOTIDE SEQUENCE [LARGE SCALE GENOMIC DNA]</scope>
    <source>
        <strain evidence="2 3">3262</strain>
    </source>
</reference>
<sequence length="181" mass="19623">MNLHENNAFGELGGAIGKGLIAGLAATAAITLSQMIEMRITKRQPSEAPLKVAERAAGLKPANKDDEQKLSQEIHWSYGTVWGITRGLISLTGLRGVPATLIHFGAIWGTAMVMLPKFKAAPPVYKEDAKAIVIDGFHHAVYAITAGIIYDTLDGAGKHDRRLNRLIDKLHVKGFISKLKF</sequence>
<evidence type="ECO:0000313" key="2">
    <source>
        <dbReference type="EMBL" id="MDR6941531.1"/>
    </source>
</evidence>
<feature type="transmembrane region" description="Helical" evidence="1">
    <location>
        <begin position="12"/>
        <end position="33"/>
    </location>
</feature>
<name>A0ABU1T8I0_9SPHI</name>
<keyword evidence="3" id="KW-1185">Reference proteome</keyword>
<proteinExistence type="predicted"/>
<accession>A0ABU1T8I0</accession>
<organism evidence="2 3">
    <name type="scientific">Mucilaginibacter pocheonensis</name>
    <dbReference type="NCBI Taxonomy" id="398050"/>
    <lineage>
        <taxon>Bacteria</taxon>
        <taxon>Pseudomonadati</taxon>
        <taxon>Bacteroidota</taxon>
        <taxon>Sphingobacteriia</taxon>
        <taxon>Sphingobacteriales</taxon>
        <taxon>Sphingobacteriaceae</taxon>
        <taxon>Mucilaginibacter</taxon>
    </lineage>
</organism>